<dbReference type="InterPro" id="IPR011006">
    <property type="entry name" value="CheY-like_superfamily"/>
</dbReference>
<dbReference type="PANTHER" id="PTHR44591:SF3">
    <property type="entry name" value="RESPONSE REGULATORY DOMAIN-CONTAINING PROTEIN"/>
    <property type="match status" value="1"/>
</dbReference>
<gene>
    <name evidence="4" type="ORF">ABS362_00695</name>
</gene>
<sequence length="127" mass="14477">MKKQNEKLKVLVVDDAPSILLPLEFMMRKNGYDVFVARNGTEAIESVNKELPQVVILDIMMPDVDGYEVCQYIRSKKEMEGAKVIFLTAKSKDVDIQKGYEVGADLYVTKPFSPRYLLEKIQELTEG</sequence>
<dbReference type="Proteomes" id="UP001476807">
    <property type="component" value="Unassembled WGS sequence"/>
</dbReference>
<keyword evidence="1 2" id="KW-0597">Phosphoprotein</keyword>
<feature type="modified residue" description="4-aspartylphosphate" evidence="2">
    <location>
        <position position="58"/>
    </location>
</feature>
<feature type="domain" description="Response regulatory" evidence="3">
    <location>
        <begin position="9"/>
        <end position="125"/>
    </location>
</feature>
<reference evidence="4 5" key="1">
    <citation type="submission" date="2024-06" db="EMBL/GenBank/DDBJ databases">
        <title>Pontibacter populi HYL7-15.</title>
        <authorList>
            <person name="Kim M.K."/>
        </authorList>
    </citation>
    <scope>NUCLEOTIDE SEQUENCE [LARGE SCALE GENOMIC DNA]</scope>
    <source>
        <strain evidence="4 5">HYL7-15</strain>
    </source>
</reference>
<protein>
    <submittedName>
        <fullName evidence="4">Response regulator</fullName>
    </submittedName>
</protein>
<dbReference type="Pfam" id="PF00072">
    <property type="entry name" value="Response_reg"/>
    <property type="match status" value="1"/>
</dbReference>
<dbReference type="SUPFAM" id="SSF52172">
    <property type="entry name" value="CheY-like"/>
    <property type="match status" value="1"/>
</dbReference>
<dbReference type="Gene3D" id="3.40.50.2300">
    <property type="match status" value="1"/>
</dbReference>
<accession>A0ABV1RNU9</accession>
<proteinExistence type="predicted"/>
<evidence type="ECO:0000256" key="1">
    <source>
        <dbReference type="ARBA" id="ARBA00022553"/>
    </source>
</evidence>
<keyword evidence="5" id="KW-1185">Reference proteome</keyword>
<dbReference type="SMART" id="SM00448">
    <property type="entry name" value="REC"/>
    <property type="match status" value="1"/>
</dbReference>
<dbReference type="PANTHER" id="PTHR44591">
    <property type="entry name" value="STRESS RESPONSE REGULATOR PROTEIN 1"/>
    <property type="match status" value="1"/>
</dbReference>
<dbReference type="RefSeq" id="WP_350410116.1">
    <property type="nucleotide sequence ID" value="NZ_JBEOKT010000001.1"/>
</dbReference>
<organism evidence="4 5">
    <name type="scientific">Pontibacter populi</name>
    <dbReference type="NCBI Taxonomy" id="890055"/>
    <lineage>
        <taxon>Bacteria</taxon>
        <taxon>Pseudomonadati</taxon>
        <taxon>Bacteroidota</taxon>
        <taxon>Cytophagia</taxon>
        <taxon>Cytophagales</taxon>
        <taxon>Hymenobacteraceae</taxon>
        <taxon>Pontibacter</taxon>
    </lineage>
</organism>
<dbReference type="InterPro" id="IPR001789">
    <property type="entry name" value="Sig_transdc_resp-reg_receiver"/>
</dbReference>
<comment type="caution">
    <text evidence="4">The sequence shown here is derived from an EMBL/GenBank/DDBJ whole genome shotgun (WGS) entry which is preliminary data.</text>
</comment>
<name>A0ABV1RNU9_9BACT</name>
<evidence type="ECO:0000313" key="4">
    <source>
        <dbReference type="EMBL" id="MER2996039.1"/>
    </source>
</evidence>
<evidence type="ECO:0000313" key="5">
    <source>
        <dbReference type="Proteomes" id="UP001476807"/>
    </source>
</evidence>
<dbReference type="PROSITE" id="PS50110">
    <property type="entry name" value="RESPONSE_REGULATORY"/>
    <property type="match status" value="1"/>
</dbReference>
<dbReference type="InterPro" id="IPR050595">
    <property type="entry name" value="Bact_response_regulator"/>
</dbReference>
<evidence type="ECO:0000259" key="3">
    <source>
        <dbReference type="PROSITE" id="PS50110"/>
    </source>
</evidence>
<evidence type="ECO:0000256" key="2">
    <source>
        <dbReference type="PROSITE-ProRule" id="PRU00169"/>
    </source>
</evidence>
<dbReference type="EMBL" id="JBEOKT010000001">
    <property type="protein sequence ID" value="MER2996039.1"/>
    <property type="molecule type" value="Genomic_DNA"/>
</dbReference>